<feature type="domain" description="Tripartite ATP-independent periplasmic transporters DctQ component" evidence="10">
    <location>
        <begin position="24"/>
        <end position="149"/>
    </location>
</feature>
<evidence type="ECO:0000256" key="9">
    <source>
        <dbReference type="SAM" id="Phobius"/>
    </source>
</evidence>
<dbReference type="STRING" id="1121416.SAMN02745220_00655"/>
<dbReference type="GO" id="GO:0022857">
    <property type="term" value="F:transmembrane transporter activity"/>
    <property type="evidence" value="ECO:0007669"/>
    <property type="project" value="TreeGrafter"/>
</dbReference>
<dbReference type="GO" id="GO:0005886">
    <property type="term" value="C:plasma membrane"/>
    <property type="evidence" value="ECO:0007669"/>
    <property type="project" value="UniProtKB-SubCell"/>
</dbReference>
<keyword evidence="6 9" id="KW-1133">Transmembrane helix</keyword>
<keyword evidence="2" id="KW-0813">Transport</keyword>
<gene>
    <name evidence="11" type="ORF">SAMN02745220_00655</name>
</gene>
<dbReference type="InterPro" id="IPR055348">
    <property type="entry name" value="DctQ"/>
</dbReference>
<keyword evidence="12" id="KW-1185">Reference proteome</keyword>
<reference evidence="11 12" key="1">
    <citation type="submission" date="2016-12" db="EMBL/GenBank/DDBJ databases">
        <authorList>
            <person name="Song W.-J."/>
            <person name="Kurnit D.M."/>
        </authorList>
    </citation>
    <scope>NUCLEOTIDE SEQUENCE [LARGE SCALE GENOMIC DNA]</scope>
    <source>
        <strain evidence="11 12">DSM 18488</strain>
    </source>
</reference>
<evidence type="ECO:0000256" key="3">
    <source>
        <dbReference type="ARBA" id="ARBA00022475"/>
    </source>
</evidence>
<feature type="transmembrane region" description="Helical" evidence="9">
    <location>
        <begin position="128"/>
        <end position="147"/>
    </location>
</feature>
<dbReference type="InterPro" id="IPR007387">
    <property type="entry name" value="TRAP_DctQ"/>
</dbReference>
<dbReference type="GO" id="GO:0015740">
    <property type="term" value="P:C4-dicarboxylate transport"/>
    <property type="evidence" value="ECO:0007669"/>
    <property type="project" value="TreeGrafter"/>
</dbReference>
<name>A0A1M7XYK9_9BACT</name>
<evidence type="ECO:0000256" key="7">
    <source>
        <dbReference type="ARBA" id="ARBA00023136"/>
    </source>
</evidence>
<dbReference type="Pfam" id="PF04290">
    <property type="entry name" value="DctQ"/>
    <property type="match status" value="1"/>
</dbReference>
<sequence>MKKLLQKLYTYEELFIGYALVLIATVATIQVFMRYTLGIAYDWVDECSRYMCILITFVGAGVCARYGSHFCMDALLQYVPNRFKHLLKMLANLVSTLTLVVVCYYAWIQIEKLHRFGATTPSLGIPMYVPYLPLGIFTAVIAIQFFVKTVIHVNGFVQNTPYQNDQGVH</sequence>
<protein>
    <submittedName>
        <fullName evidence="11">TRAP-type C4-dicarboxylate transport system, small permease component</fullName>
    </submittedName>
</protein>
<keyword evidence="5 9" id="KW-0812">Transmembrane</keyword>
<evidence type="ECO:0000256" key="1">
    <source>
        <dbReference type="ARBA" id="ARBA00004429"/>
    </source>
</evidence>
<evidence type="ECO:0000256" key="8">
    <source>
        <dbReference type="ARBA" id="ARBA00038436"/>
    </source>
</evidence>
<dbReference type="EMBL" id="FRFE01000002">
    <property type="protein sequence ID" value="SHO44123.1"/>
    <property type="molecule type" value="Genomic_DNA"/>
</dbReference>
<feature type="transmembrane region" description="Helical" evidence="9">
    <location>
        <begin position="48"/>
        <end position="68"/>
    </location>
</feature>
<organism evidence="11 12">
    <name type="scientific">Desulfopila aestuarii DSM 18488</name>
    <dbReference type="NCBI Taxonomy" id="1121416"/>
    <lineage>
        <taxon>Bacteria</taxon>
        <taxon>Pseudomonadati</taxon>
        <taxon>Thermodesulfobacteriota</taxon>
        <taxon>Desulfobulbia</taxon>
        <taxon>Desulfobulbales</taxon>
        <taxon>Desulfocapsaceae</taxon>
        <taxon>Desulfopila</taxon>
    </lineage>
</organism>
<keyword evidence="7 9" id="KW-0472">Membrane</keyword>
<dbReference type="OrthoDB" id="9791324at2"/>
<comment type="similarity">
    <text evidence="8">Belongs to the TRAP transporter small permease family.</text>
</comment>
<feature type="transmembrane region" description="Helical" evidence="9">
    <location>
        <begin position="89"/>
        <end position="108"/>
    </location>
</feature>
<evidence type="ECO:0000256" key="5">
    <source>
        <dbReference type="ARBA" id="ARBA00022692"/>
    </source>
</evidence>
<dbReference type="RefSeq" id="WP_073612011.1">
    <property type="nucleotide sequence ID" value="NZ_FRFE01000002.1"/>
</dbReference>
<proteinExistence type="inferred from homology"/>
<evidence type="ECO:0000259" key="10">
    <source>
        <dbReference type="Pfam" id="PF04290"/>
    </source>
</evidence>
<evidence type="ECO:0000256" key="4">
    <source>
        <dbReference type="ARBA" id="ARBA00022519"/>
    </source>
</evidence>
<evidence type="ECO:0000256" key="6">
    <source>
        <dbReference type="ARBA" id="ARBA00022989"/>
    </source>
</evidence>
<keyword evidence="3" id="KW-1003">Cell membrane</keyword>
<accession>A0A1M7XYK9</accession>
<keyword evidence="4" id="KW-0997">Cell inner membrane</keyword>
<dbReference type="Proteomes" id="UP000184603">
    <property type="component" value="Unassembled WGS sequence"/>
</dbReference>
<comment type="subcellular location">
    <subcellularLocation>
        <location evidence="1">Cell inner membrane</location>
        <topology evidence="1">Multi-pass membrane protein</topology>
    </subcellularLocation>
</comment>
<dbReference type="PANTHER" id="PTHR35011">
    <property type="entry name" value="2,3-DIKETO-L-GULONATE TRAP TRANSPORTER SMALL PERMEASE PROTEIN YIAM"/>
    <property type="match status" value="1"/>
</dbReference>
<evidence type="ECO:0000313" key="11">
    <source>
        <dbReference type="EMBL" id="SHO44123.1"/>
    </source>
</evidence>
<evidence type="ECO:0000256" key="2">
    <source>
        <dbReference type="ARBA" id="ARBA00022448"/>
    </source>
</evidence>
<evidence type="ECO:0000313" key="12">
    <source>
        <dbReference type="Proteomes" id="UP000184603"/>
    </source>
</evidence>
<dbReference type="PANTHER" id="PTHR35011:SF2">
    <property type="entry name" value="2,3-DIKETO-L-GULONATE TRAP TRANSPORTER SMALL PERMEASE PROTEIN YIAM"/>
    <property type="match status" value="1"/>
</dbReference>
<dbReference type="AlphaFoldDB" id="A0A1M7XYK9"/>
<feature type="transmembrane region" description="Helical" evidence="9">
    <location>
        <begin position="12"/>
        <end position="33"/>
    </location>
</feature>